<evidence type="ECO:0000313" key="2">
    <source>
        <dbReference type="EMBL" id="GMF33291.1"/>
    </source>
</evidence>
<gene>
    <name evidence="2" type="ORF">Plil01_001419500</name>
</gene>
<reference evidence="2" key="1">
    <citation type="submission" date="2023-04" db="EMBL/GenBank/DDBJ databases">
        <title>Phytophthora lilii NBRC 32176.</title>
        <authorList>
            <person name="Ichikawa N."/>
            <person name="Sato H."/>
            <person name="Tonouchi N."/>
        </authorList>
    </citation>
    <scope>NUCLEOTIDE SEQUENCE</scope>
    <source>
        <strain evidence="2">NBRC 32176</strain>
    </source>
</reference>
<dbReference type="Pfam" id="PF03184">
    <property type="entry name" value="DDE_1"/>
    <property type="match status" value="1"/>
</dbReference>
<protein>
    <submittedName>
        <fullName evidence="2">Unnamed protein product</fullName>
    </submittedName>
</protein>
<evidence type="ECO:0000313" key="3">
    <source>
        <dbReference type="Proteomes" id="UP001165083"/>
    </source>
</evidence>
<proteinExistence type="predicted"/>
<organism evidence="2 3">
    <name type="scientific">Phytophthora lilii</name>
    <dbReference type="NCBI Taxonomy" id="2077276"/>
    <lineage>
        <taxon>Eukaryota</taxon>
        <taxon>Sar</taxon>
        <taxon>Stramenopiles</taxon>
        <taxon>Oomycota</taxon>
        <taxon>Peronosporomycetes</taxon>
        <taxon>Peronosporales</taxon>
        <taxon>Peronosporaceae</taxon>
        <taxon>Phytophthora</taxon>
    </lineage>
</organism>
<comment type="caution">
    <text evidence="2">The sequence shown here is derived from an EMBL/GenBank/DDBJ whole genome shotgun (WGS) entry which is preliminary data.</text>
</comment>
<name>A0A9W6X7W5_9STRA</name>
<dbReference type="OrthoDB" id="6761013at2759"/>
<dbReference type="EMBL" id="BSXW01001061">
    <property type="protein sequence ID" value="GMF33291.1"/>
    <property type="molecule type" value="Genomic_DNA"/>
</dbReference>
<dbReference type="AlphaFoldDB" id="A0A9W6X7W5"/>
<dbReference type="Proteomes" id="UP001165083">
    <property type="component" value="Unassembled WGS sequence"/>
</dbReference>
<dbReference type="GO" id="GO:0003676">
    <property type="term" value="F:nucleic acid binding"/>
    <property type="evidence" value="ECO:0007669"/>
    <property type="project" value="InterPro"/>
</dbReference>
<evidence type="ECO:0000259" key="1">
    <source>
        <dbReference type="Pfam" id="PF03184"/>
    </source>
</evidence>
<keyword evidence="3" id="KW-1185">Reference proteome</keyword>
<sequence>MLPPTTTAVIQPMDQGVIAWLQQRFIAARTQEAALRLLDGDPDPYRISPAEALQWMCDAWDELSKEDIRKYWGHAGLNVDRSAIADLLN</sequence>
<dbReference type="InterPro" id="IPR004875">
    <property type="entry name" value="DDE_SF_endonuclease_dom"/>
</dbReference>
<accession>A0A9W6X7W5</accession>
<feature type="domain" description="DDE-1" evidence="1">
    <location>
        <begin position="1"/>
        <end position="72"/>
    </location>
</feature>